<reference evidence="3" key="1">
    <citation type="submission" date="2017-05" db="EMBL/GenBank/DDBJ databases">
        <authorList>
            <person name="Lin X."/>
        </authorList>
    </citation>
    <scope>NUCLEOTIDE SEQUENCE [LARGE SCALE GENOMIC DNA]</scope>
    <source>
        <strain evidence="3">JLT2012</strain>
    </source>
</reference>
<evidence type="ECO:0000313" key="2">
    <source>
        <dbReference type="EMBL" id="OWV33298.1"/>
    </source>
</evidence>
<evidence type="ECO:0000313" key="3">
    <source>
        <dbReference type="Proteomes" id="UP000198462"/>
    </source>
</evidence>
<dbReference type="Gene3D" id="3.10.620.30">
    <property type="match status" value="1"/>
</dbReference>
<dbReference type="InterPro" id="IPR038765">
    <property type="entry name" value="Papain-like_cys_pep_sf"/>
</dbReference>
<dbReference type="InterPro" id="IPR002931">
    <property type="entry name" value="Transglutaminase-like"/>
</dbReference>
<comment type="caution">
    <text evidence="2">The sequence shown here is derived from an EMBL/GenBank/DDBJ whole genome shotgun (WGS) entry which is preliminary data.</text>
</comment>
<dbReference type="PANTHER" id="PTHR33490">
    <property type="entry name" value="BLR5614 PROTEIN-RELATED"/>
    <property type="match status" value="1"/>
</dbReference>
<dbReference type="OrthoDB" id="5438043at2"/>
<feature type="domain" description="Transglutaminase-like" evidence="1">
    <location>
        <begin position="158"/>
        <end position="218"/>
    </location>
</feature>
<proteinExistence type="predicted"/>
<dbReference type="RefSeq" id="WP_088712083.1">
    <property type="nucleotide sequence ID" value="NZ_NFZT01000001.1"/>
</dbReference>
<keyword evidence="3" id="KW-1185">Reference proteome</keyword>
<dbReference type="PANTHER" id="PTHR33490:SF12">
    <property type="entry name" value="BLL5557 PROTEIN"/>
    <property type="match status" value="1"/>
</dbReference>
<dbReference type="Gene3D" id="2.60.40.2250">
    <property type="match status" value="1"/>
</dbReference>
<dbReference type="EMBL" id="NFZT01000001">
    <property type="protein sequence ID" value="OWV33298.1"/>
    <property type="molecule type" value="Genomic_DNA"/>
</dbReference>
<dbReference type="AlphaFoldDB" id="A0A219B678"/>
<dbReference type="SMART" id="SM00460">
    <property type="entry name" value="TGc"/>
    <property type="match status" value="1"/>
</dbReference>
<gene>
    <name evidence="2" type="ORF">B5C34_07400</name>
</gene>
<sequence>MHIHLASSLDYSLSGPSDVLLQVEVGELDDQSVFEKKLKITGDLENYQVPGEDNIGTRRWLRCEKRLTVEYEAKVSVTRGAIDCTDLAKVDMHDLPGDVIKYLMGSQYCDVTKFQSFVSQKFSDLEGGKRIMAMRDWVEEKLAYTPGASNAETTAVDTFVSRRGICRDYAHLLISLARASAIPARMVSVYALGVKPPDFHAVCEVYLDDAWHLVDPTGMTTPDGIAKIGVGRDAADISFLTVYGQAQMNDQSVTVKKMKS</sequence>
<dbReference type="SUPFAM" id="SSF54001">
    <property type="entry name" value="Cysteine proteinases"/>
    <property type="match status" value="1"/>
</dbReference>
<dbReference type="Pfam" id="PF01841">
    <property type="entry name" value="Transglut_core"/>
    <property type="match status" value="1"/>
</dbReference>
<organism evidence="2 3">
    <name type="scientific">Pacificimonas flava</name>
    <dbReference type="NCBI Taxonomy" id="1234595"/>
    <lineage>
        <taxon>Bacteria</taxon>
        <taxon>Pseudomonadati</taxon>
        <taxon>Pseudomonadota</taxon>
        <taxon>Alphaproteobacteria</taxon>
        <taxon>Sphingomonadales</taxon>
        <taxon>Sphingosinicellaceae</taxon>
        <taxon>Pacificimonas</taxon>
    </lineage>
</organism>
<name>A0A219B678_9SPHN</name>
<accession>A0A219B678</accession>
<protein>
    <submittedName>
        <fullName evidence="2">Transglutaminase</fullName>
    </submittedName>
</protein>
<evidence type="ECO:0000259" key="1">
    <source>
        <dbReference type="SMART" id="SM00460"/>
    </source>
</evidence>
<dbReference type="Proteomes" id="UP000198462">
    <property type="component" value="Unassembled WGS sequence"/>
</dbReference>